<keyword evidence="5" id="KW-0812">Transmembrane</keyword>
<keyword evidence="8" id="KW-1185">Reference proteome</keyword>
<feature type="compositionally biased region" description="Polar residues" evidence="4">
    <location>
        <begin position="854"/>
        <end position="864"/>
    </location>
</feature>
<name>A0AAV1Z1S0_9ARAC</name>
<reference evidence="7 8" key="1">
    <citation type="submission" date="2024-04" db="EMBL/GenBank/DDBJ databases">
        <authorList>
            <person name="Rising A."/>
            <person name="Reimegard J."/>
            <person name="Sonavane S."/>
            <person name="Akerstrom W."/>
            <person name="Nylinder S."/>
            <person name="Hedman E."/>
            <person name="Kallberg Y."/>
        </authorList>
    </citation>
    <scope>NUCLEOTIDE SEQUENCE [LARGE SCALE GENOMIC DNA]</scope>
</reference>
<evidence type="ECO:0000256" key="4">
    <source>
        <dbReference type="SAM" id="MobiDB-lite"/>
    </source>
</evidence>
<organism evidence="7 8">
    <name type="scientific">Larinioides sclopetarius</name>
    <dbReference type="NCBI Taxonomy" id="280406"/>
    <lineage>
        <taxon>Eukaryota</taxon>
        <taxon>Metazoa</taxon>
        <taxon>Ecdysozoa</taxon>
        <taxon>Arthropoda</taxon>
        <taxon>Chelicerata</taxon>
        <taxon>Arachnida</taxon>
        <taxon>Araneae</taxon>
        <taxon>Araneomorphae</taxon>
        <taxon>Entelegynae</taxon>
        <taxon>Araneoidea</taxon>
        <taxon>Araneidae</taxon>
        <taxon>Larinioides</taxon>
    </lineage>
</organism>
<dbReference type="PROSITE" id="PS00941">
    <property type="entry name" value="CARBOXYLESTERASE_B_2"/>
    <property type="match status" value="1"/>
</dbReference>
<protein>
    <recommendedName>
        <fullName evidence="6">Carboxylesterase type B domain-containing protein</fullName>
    </recommendedName>
</protein>
<dbReference type="PANTHER" id="PTHR43903">
    <property type="entry name" value="NEUROLIGIN"/>
    <property type="match status" value="1"/>
</dbReference>
<evidence type="ECO:0000256" key="5">
    <source>
        <dbReference type="SAM" id="Phobius"/>
    </source>
</evidence>
<evidence type="ECO:0000256" key="2">
    <source>
        <dbReference type="ARBA" id="ARBA00022729"/>
    </source>
</evidence>
<feature type="region of interest" description="Disordered" evidence="4">
    <location>
        <begin position="651"/>
        <end position="675"/>
    </location>
</feature>
<dbReference type="InterPro" id="IPR051093">
    <property type="entry name" value="Neuroligin/BSAL"/>
</dbReference>
<proteinExistence type="inferred from homology"/>
<evidence type="ECO:0000256" key="1">
    <source>
        <dbReference type="ARBA" id="ARBA00005964"/>
    </source>
</evidence>
<dbReference type="FunFam" id="3.40.50.1820:FF:000379">
    <property type="entry name" value="Neuroligin 1"/>
    <property type="match status" value="1"/>
</dbReference>
<dbReference type="Gene3D" id="3.40.50.1820">
    <property type="entry name" value="alpha/beta hydrolase"/>
    <property type="match status" value="1"/>
</dbReference>
<dbReference type="EMBL" id="CAXIEN010000016">
    <property type="protein sequence ID" value="CAL1265208.1"/>
    <property type="molecule type" value="Genomic_DNA"/>
</dbReference>
<feature type="region of interest" description="Disordered" evidence="4">
    <location>
        <begin position="850"/>
        <end position="873"/>
    </location>
</feature>
<dbReference type="InterPro" id="IPR019819">
    <property type="entry name" value="Carboxylesterase_B_CS"/>
</dbReference>
<accession>A0AAV1Z1S0</accession>
<keyword evidence="2" id="KW-0732">Signal</keyword>
<evidence type="ECO:0000313" key="7">
    <source>
        <dbReference type="EMBL" id="CAL1265208.1"/>
    </source>
</evidence>
<evidence type="ECO:0000259" key="6">
    <source>
        <dbReference type="Pfam" id="PF00135"/>
    </source>
</evidence>
<dbReference type="InterPro" id="IPR002018">
    <property type="entry name" value="CarbesteraseB"/>
</dbReference>
<keyword evidence="5" id="KW-0472">Membrane</keyword>
<dbReference type="InterPro" id="IPR029058">
    <property type="entry name" value="AB_hydrolase_fold"/>
</dbReference>
<sequence length="873" mass="96981">MKMLMLIRMVRFVYLIGVVFLPVLYGIALAEPAAGDINFGIVGDHLNSAGKPRTRIVTTKYGELRGFVATLPNRQLQPVEVFLGVPYASPPISALRFMPPVTPAHWKGVRSADRFSPVCPQKLPDIKNETEALKTMPSGRLEYLKKLLPYLRNQSEDCLYLNIYAPQRSGRESSRVPVLVFIHGESYEWNAGNPYDGSVLASFGKVVVVTVNFRLGVLGFLPVMEGSARGNYGLTDQVAALHWIQENIAEFGGDPKNVTLFGQGHGAACVNFLVLSPMSKGSTLFPAGLFHRAIMMSGSALSPWAIARDANIYAQQIARTLGCPTSQPATLLECLRERSVSDILRVQITVPMFLTGFGPTIDGIVIQNEPSAMMEELADEHQFGLFDLMFGVTRVESYFHISEKEEKSGLEIERRDKLLRTLVRNIFNYHLQEIFLTIVNEYTDWTKAIQHDINVLDGTLDALGDALVVAPIVRSANYHSMSPRKSYFYVFSYQTEDGKFPTRQGCVSGEDLQFIFGAPLVGTLGHFSKNYTQTEVSLSEAVMTYWVNFAKNGDPSSPPIDKPQDKTKGRYDRILWPTYDSVHQRYMMLGIKPKIRDHYHAHRLSFWLNLFPQLHATSSVTVSPEHHLLDDHDNLQSYDGAVRQVPFSLSKPPADAATHVPPSLTTPPTKGSGHRPNILLSTIQPDYQVSTENITLPVTTMNITDSQAVVMTQSSFSAALSVTIAVGASLLILNVLIFAGIYYQRDRSRAEENLQKRILTQNAIDAQMASSSVAHVKSASLRAPPPSPVCQTIQQQQELALHPPPQKLHHPHKVPPKPCVVPTPPQIHQRESLADVQALINQGVTTMAKKSPVHQFSQNAQVHQSHNHHEIKL</sequence>
<dbReference type="SUPFAM" id="SSF53474">
    <property type="entry name" value="alpha/beta-Hydrolases"/>
    <property type="match status" value="1"/>
</dbReference>
<dbReference type="AlphaFoldDB" id="A0AAV1Z1S0"/>
<comment type="caution">
    <text evidence="7">The sequence shown here is derived from an EMBL/GenBank/DDBJ whole genome shotgun (WGS) entry which is preliminary data.</text>
</comment>
<evidence type="ECO:0000313" key="8">
    <source>
        <dbReference type="Proteomes" id="UP001497382"/>
    </source>
</evidence>
<evidence type="ECO:0000256" key="3">
    <source>
        <dbReference type="ARBA" id="ARBA00023180"/>
    </source>
</evidence>
<dbReference type="Proteomes" id="UP001497382">
    <property type="component" value="Unassembled WGS sequence"/>
</dbReference>
<feature type="domain" description="Carboxylesterase type B" evidence="6">
    <location>
        <begin position="54"/>
        <end position="607"/>
    </location>
</feature>
<gene>
    <name evidence="7" type="ORF">LARSCL_LOCUS2401</name>
</gene>
<keyword evidence="5" id="KW-1133">Transmembrane helix</keyword>
<feature type="transmembrane region" description="Helical" evidence="5">
    <location>
        <begin position="716"/>
        <end position="743"/>
    </location>
</feature>
<keyword evidence="3" id="KW-0325">Glycoprotein</keyword>
<dbReference type="Pfam" id="PF00135">
    <property type="entry name" value="COesterase"/>
    <property type="match status" value="1"/>
</dbReference>
<comment type="similarity">
    <text evidence="1">Belongs to the type-B carboxylesterase/lipase family.</text>
</comment>